<dbReference type="EMBL" id="CP000844">
    <property type="protein sequence ID" value="ABW33226.1"/>
    <property type="molecule type" value="Genomic_DNA"/>
</dbReference>
<dbReference type="PANTHER" id="PTHR33619">
    <property type="entry name" value="POLYSACCHARIDE EXPORT PROTEIN GFCE-RELATED"/>
    <property type="match status" value="1"/>
</dbReference>
<dbReference type="Pfam" id="PF02563">
    <property type="entry name" value="Poly_export"/>
    <property type="match status" value="1"/>
</dbReference>
<feature type="chain" id="PRO_5002734613" evidence="15">
    <location>
        <begin position="28"/>
        <end position="488"/>
    </location>
</feature>
<keyword evidence="3" id="KW-0813">Transport</keyword>
<dbReference type="eggNOG" id="COG1596">
    <property type="taxonomic scope" value="Bacteria"/>
</dbReference>
<dbReference type="Proteomes" id="UP000000268">
    <property type="component" value="Plasmid pREB7"/>
</dbReference>
<dbReference type="AlphaFoldDB" id="A8ZQE0"/>
<comment type="subcellular location">
    <subcellularLocation>
        <location evidence="1">Cell outer membrane</location>
        <topology evidence="1">Multi-pass membrane protein</topology>
    </subcellularLocation>
</comment>
<dbReference type="GO" id="GO:0015159">
    <property type="term" value="F:polysaccharide transmembrane transporter activity"/>
    <property type="evidence" value="ECO:0007669"/>
    <property type="project" value="InterPro"/>
</dbReference>
<feature type="signal peptide" evidence="15">
    <location>
        <begin position="1"/>
        <end position="27"/>
    </location>
</feature>
<keyword evidence="19" id="KW-0614">Plasmid</keyword>
<dbReference type="HOGENOM" id="CLU_022181_1_0_3"/>
<reference evidence="19 20" key="1">
    <citation type="journal article" date="2008" name="Proc. Natl. Acad. Sci. U.S.A.">
        <title>Niche adaptation and genome expansion in the chlorophyll d-producing cyanobacterium Acaryochloris marina.</title>
        <authorList>
            <person name="Swingley W.D."/>
            <person name="Chen M."/>
            <person name="Cheung P.C."/>
            <person name="Conrad A.L."/>
            <person name="Dejesa L.C."/>
            <person name="Hao J."/>
            <person name="Honchak B.M."/>
            <person name="Karbach L.E."/>
            <person name="Kurdoglu A."/>
            <person name="Lahiri S."/>
            <person name="Mastrian S.D."/>
            <person name="Miyashita H."/>
            <person name="Page L."/>
            <person name="Ramakrishna P."/>
            <person name="Satoh S."/>
            <person name="Sattley W.M."/>
            <person name="Shimada Y."/>
            <person name="Taylor H.L."/>
            <person name="Tomo T."/>
            <person name="Tsuchiya T."/>
            <person name="Wang Z.T."/>
            <person name="Raymond J."/>
            <person name="Mimuro M."/>
            <person name="Blankenship R.E."/>
            <person name="Touchman J.W."/>
        </authorList>
    </citation>
    <scope>NUCLEOTIDE SEQUENCE [LARGE SCALE GENOMIC DNA]</scope>
    <source>
        <strain evidence="20">MBIC 11017</strain>
        <plasmid evidence="20">Plasmid pREB7</plasmid>
    </source>
</reference>
<protein>
    <submittedName>
        <fullName evidence="19">Polysaccharide export protein</fullName>
    </submittedName>
</protein>
<evidence type="ECO:0000313" key="20">
    <source>
        <dbReference type="Proteomes" id="UP000000268"/>
    </source>
</evidence>
<keyword evidence="13" id="KW-0998">Cell outer membrane</keyword>
<dbReference type="InterPro" id="IPR019554">
    <property type="entry name" value="Soluble_ligand-bd"/>
</dbReference>
<dbReference type="Gene3D" id="3.10.560.10">
    <property type="entry name" value="Outer membrane lipoprotein wza domain like"/>
    <property type="match status" value="3"/>
</dbReference>
<feature type="domain" description="Polysaccharide export protein N-terminal" evidence="16">
    <location>
        <begin position="59"/>
        <end position="132"/>
    </location>
</feature>
<keyword evidence="4" id="KW-1134">Transmembrane beta strand</keyword>
<evidence type="ECO:0000256" key="3">
    <source>
        <dbReference type="ARBA" id="ARBA00022448"/>
    </source>
</evidence>
<evidence type="ECO:0000256" key="5">
    <source>
        <dbReference type="ARBA" id="ARBA00022597"/>
    </source>
</evidence>
<evidence type="ECO:0000256" key="7">
    <source>
        <dbReference type="ARBA" id="ARBA00022729"/>
    </source>
</evidence>
<dbReference type="GO" id="GO:0015288">
    <property type="term" value="F:porin activity"/>
    <property type="evidence" value="ECO:0007669"/>
    <property type="project" value="UniProtKB-KW"/>
</dbReference>
<evidence type="ECO:0000259" key="18">
    <source>
        <dbReference type="Pfam" id="PF22461"/>
    </source>
</evidence>
<evidence type="ECO:0000259" key="16">
    <source>
        <dbReference type="Pfam" id="PF02563"/>
    </source>
</evidence>
<name>A8ZQE0_ACAM1</name>
<evidence type="ECO:0000256" key="14">
    <source>
        <dbReference type="ARBA" id="ARBA00023288"/>
    </source>
</evidence>
<comment type="similarity">
    <text evidence="2">Belongs to the BexD/CtrA/VexA family.</text>
</comment>
<gene>
    <name evidence="19" type="ordered locus">AM1_G0046</name>
</gene>
<keyword evidence="11" id="KW-0472">Membrane</keyword>
<proteinExistence type="inferred from homology"/>
<evidence type="ECO:0000313" key="19">
    <source>
        <dbReference type="EMBL" id="ABW33226.1"/>
    </source>
</evidence>
<feature type="domain" description="SLBB" evidence="18">
    <location>
        <begin position="141"/>
        <end position="223"/>
    </location>
</feature>
<dbReference type="KEGG" id="amr:AM1_G0046"/>
<dbReference type="Gene3D" id="3.30.1950.10">
    <property type="entry name" value="wza like domain"/>
    <property type="match status" value="1"/>
</dbReference>
<dbReference type="Pfam" id="PF10531">
    <property type="entry name" value="SLBB"/>
    <property type="match status" value="1"/>
</dbReference>
<organism evidence="19 20">
    <name type="scientific">Acaryochloris marina (strain MBIC 11017)</name>
    <dbReference type="NCBI Taxonomy" id="329726"/>
    <lineage>
        <taxon>Bacteria</taxon>
        <taxon>Bacillati</taxon>
        <taxon>Cyanobacteriota</taxon>
        <taxon>Cyanophyceae</taxon>
        <taxon>Acaryochloridales</taxon>
        <taxon>Acaryochloridaceae</taxon>
        <taxon>Acaryochloris</taxon>
    </lineage>
</organism>
<keyword evidence="5" id="KW-0762">Sugar transport</keyword>
<keyword evidence="10" id="KW-0626">Porin</keyword>
<keyword evidence="7 15" id="KW-0732">Signal</keyword>
<keyword evidence="14" id="KW-0449">Lipoprotein</keyword>
<keyword evidence="20" id="KW-1185">Reference proteome</keyword>
<sequence length="488" mass="52901">MSTMIRSLQTIAFITILSTMSPSLAMAEISPKEKLNSSIRSNSIAQNPNTQAGDTLINQQAYILGPGDEIQLTMFGQPNLFTTNYRVLVDGTVSLPLIGRVLVKGRSIGIAEREIAKRYIRFYRRPFITIVLVDARVVTLAISGEVRHPGTYPVESPTQIPTVTQLIQLAGGASQSADISQIKVRRPQENGKEQFISVNLLQLLQEGDLSQNLQLRDKDTVIIPTTTTVDFSNALLIRNASFSSDRSEPINIAIIGEVYRPGPHTIRPGSADVQEAGTLGNAKAASTELPTVTQAIQTAGGIKPEADIRQVKVIRRPHNGNPQEIIVNLWELLKAGDLSQDIALQAGDTIVVPKAVGLSAAELTELSTISFAPATIDVNVVGEVKRPGIIKIQPNTPLNTAMLAAGGFDDRRANKSKVKLIRLNPDGTVTQREIKIDLEQPLNEENNPALRNNDVVVVGRSGLTKVGDNLRNILAPITSSFGIFRILF</sequence>
<dbReference type="InterPro" id="IPR003715">
    <property type="entry name" value="Poly_export_N"/>
</dbReference>
<dbReference type="PANTHER" id="PTHR33619:SF3">
    <property type="entry name" value="POLYSACCHARIDE EXPORT PROTEIN GFCE-RELATED"/>
    <property type="match status" value="1"/>
</dbReference>
<dbReference type="GO" id="GO:0046930">
    <property type="term" value="C:pore complex"/>
    <property type="evidence" value="ECO:0007669"/>
    <property type="project" value="UniProtKB-KW"/>
</dbReference>
<dbReference type="Pfam" id="PF22461">
    <property type="entry name" value="SLBB_2"/>
    <property type="match status" value="2"/>
</dbReference>
<keyword evidence="12" id="KW-0564">Palmitate</keyword>
<geneLocation type="plasmid" evidence="19 20">
    <name>pREB7</name>
</geneLocation>
<evidence type="ECO:0000256" key="10">
    <source>
        <dbReference type="ARBA" id="ARBA00023114"/>
    </source>
</evidence>
<evidence type="ECO:0000256" key="6">
    <source>
        <dbReference type="ARBA" id="ARBA00022692"/>
    </source>
</evidence>
<evidence type="ECO:0000256" key="8">
    <source>
        <dbReference type="ARBA" id="ARBA00023047"/>
    </source>
</evidence>
<keyword evidence="6" id="KW-0812">Transmembrane</keyword>
<evidence type="ECO:0000256" key="9">
    <source>
        <dbReference type="ARBA" id="ARBA00023065"/>
    </source>
</evidence>
<accession>A8ZQE0</accession>
<evidence type="ECO:0000256" key="11">
    <source>
        <dbReference type="ARBA" id="ARBA00023136"/>
    </source>
</evidence>
<evidence type="ECO:0000256" key="12">
    <source>
        <dbReference type="ARBA" id="ARBA00023139"/>
    </source>
</evidence>
<keyword evidence="8" id="KW-0625">Polysaccharide transport</keyword>
<dbReference type="InterPro" id="IPR049712">
    <property type="entry name" value="Poly_export"/>
</dbReference>
<dbReference type="GO" id="GO:0006811">
    <property type="term" value="P:monoatomic ion transport"/>
    <property type="evidence" value="ECO:0007669"/>
    <property type="project" value="UniProtKB-KW"/>
</dbReference>
<evidence type="ECO:0000256" key="13">
    <source>
        <dbReference type="ARBA" id="ARBA00023237"/>
    </source>
</evidence>
<dbReference type="GO" id="GO:0009279">
    <property type="term" value="C:cell outer membrane"/>
    <property type="evidence" value="ECO:0007669"/>
    <property type="project" value="UniProtKB-SubCell"/>
</dbReference>
<evidence type="ECO:0000256" key="2">
    <source>
        <dbReference type="ARBA" id="ARBA00009450"/>
    </source>
</evidence>
<evidence type="ECO:0000256" key="15">
    <source>
        <dbReference type="SAM" id="SignalP"/>
    </source>
</evidence>
<feature type="domain" description="Soluble ligand binding" evidence="17">
    <location>
        <begin position="378"/>
        <end position="431"/>
    </location>
</feature>
<keyword evidence="9" id="KW-0406">Ion transport</keyword>
<evidence type="ECO:0000256" key="1">
    <source>
        <dbReference type="ARBA" id="ARBA00004571"/>
    </source>
</evidence>
<evidence type="ECO:0000256" key="4">
    <source>
        <dbReference type="ARBA" id="ARBA00022452"/>
    </source>
</evidence>
<dbReference type="InterPro" id="IPR054765">
    <property type="entry name" value="SLBB_dom"/>
</dbReference>
<evidence type="ECO:0000259" key="17">
    <source>
        <dbReference type="Pfam" id="PF10531"/>
    </source>
</evidence>
<feature type="domain" description="SLBB" evidence="18">
    <location>
        <begin position="291"/>
        <end position="352"/>
    </location>
</feature>